<dbReference type="Pfam" id="PF10035">
    <property type="entry name" value="DUF2179"/>
    <property type="match status" value="1"/>
</dbReference>
<dbReference type="CDD" id="cd16380">
    <property type="entry name" value="YitT_C"/>
    <property type="match status" value="1"/>
</dbReference>
<evidence type="ECO:0000256" key="6">
    <source>
        <dbReference type="SAM" id="Phobius"/>
    </source>
</evidence>
<reference evidence="8 9" key="1">
    <citation type="submission" date="2020-08" db="EMBL/GenBank/DDBJ databases">
        <title>Genomic Encyclopedia of Type Strains, Phase IV (KMG-IV): sequencing the most valuable type-strain genomes for metagenomic binning, comparative biology and taxonomic classification.</title>
        <authorList>
            <person name="Goeker M."/>
        </authorList>
    </citation>
    <scope>NUCLEOTIDE SEQUENCE [LARGE SCALE GENOMIC DNA]</scope>
    <source>
        <strain evidence="8 9">DSM 17245</strain>
    </source>
</reference>
<dbReference type="InterPro" id="IPR019264">
    <property type="entry name" value="DUF2179"/>
</dbReference>
<dbReference type="EMBL" id="JACHHH010000006">
    <property type="protein sequence ID" value="MBB6041334.1"/>
    <property type="molecule type" value="Genomic_DNA"/>
</dbReference>
<dbReference type="GO" id="GO:0005886">
    <property type="term" value="C:plasma membrane"/>
    <property type="evidence" value="ECO:0007669"/>
    <property type="project" value="UniProtKB-SubCell"/>
</dbReference>
<dbReference type="InterPro" id="IPR003740">
    <property type="entry name" value="YitT"/>
</dbReference>
<name>A0A7W9SFT7_9FIRM</name>
<keyword evidence="2" id="KW-1003">Cell membrane</keyword>
<dbReference type="Proteomes" id="UP000522163">
    <property type="component" value="Unassembled WGS sequence"/>
</dbReference>
<feature type="transmembrane region" description="Helical" evidence="6">
    <location>
        <begin position="108"/>
        <end position="128"/>
    </location>
</feature>
<dbReference type="Gene3D" id="3.30.70.120">
    <property type="match status" value="1"/>
</dbReference>
<feature type="transmembrane region" description="Helical" evidence="6">
    <location>
        <begin position="12"/>
        <end position="30"/>
    </location>
</feature>
<evidence type="ECO:0000256" key="3">
    <source>
        <dbReference type="ARBA" id="ARBA00022692"/>
    </source>
</evidence>
<keyword evidence="5 6" id="KW-0472">Membrane</keyword>
<evidence type="ECO:0000259" key="7">
    <source>
        <dbReference type="Pfam" id="PF10035"/>
    </source>
</evidence>
<keyword evidence="3 6" id="KW-0812">Transmembrane</keyword>
<dbReference type="PANTHER" id="PTHR33545">
    <property type="entry name" value="UPF0750 MEMBRANE PROTEIN YITT-RELATED"/>
    <property type="match status" value="1"/>
</dbReference>
<evidence type="ECO:0000313" key="9">
    <source>
        <dbReference type="Proteomes" id="UP000522163"/>
    </source>
</evidence>
<dbReference type="GeneID" id="85014854"/>
<comment type="subcellular location">
    <subcellularLocation>
        <location evidence="1">Cell membrane</location>
        <topology evidence="1">Multi-pass membrane protein</topology>
    </subcellularLocation>
</comment>
<accession>A0A7W9SFT7</accession>
<dbReference type="InterPro" id="IPR051461">
    <property type="entry name" value="UPF0750_membrane"/>
</dbReference>
<sequence>MDNKKKRLIRDYCYMIIGSLLISIASKNIYDPAGLIIGGVSGISIILRHLFGLPLWLSNTVINIPLFGLGYLTKGWKFIARTIFATMLCSFILYVLPDYTLIPADDLFLDSVIGAILMGIGCGLVFAASSTTGGTDLMAAIIQTRFKHISIAKLLQFCDGAVVLWGLQLFGVTKACYAIVSVYVFTKLCDSFIDGMHFAKAVTIISNKGEEISQWIMKELERGVTGIDAKGMYTRQGITMLYCVLSPREVTRVKDQVYSMDDKAFFIISDVREVHGEGFINHNED</sequence>
<keyword evidence="4 6" id="KW-1133">Transmembrane helix</keyword>
<evidence type="ECO:0000313" key="8">
    <source>
        <dbReference type="EMBL" id="MBB6041334.1"/>
    </source>
</evidence>
<comment type="caution">
    <text evidence="8">The sequence shown here is derived from an EMBL/GenBank/DDBJ whole genome shotgun (WGS) entry which is preliminary data.</text>
</comment>
<feature type="domain" description="DUF2179" evidence="7">
    <location>
        <begin position="222"/>
        <end position="276"/>
    </location>
</feature>
<organism evidence="8 9">
    <name type="scientific">Oribacterium sinus</name>
    <dbReference type="NCBI Taxonomy" id="237576"/>
    <lineage>
        <taxon>Bacteria</taxon>
        <taxon>Bacillati</taxon>
        <taxon>Bacillota</taxon>
        <taxon>Clostridia</taxon>
        <taxon>Lachnospirales</taxon>
        <taxon>Lachnospiraceae</taxon>
        <taxon>Oribacterium</taxon>
    </lineage>
</organism>
<gene>
    <name evidence="8" type="ORF">HNQ46_001314</name>
</gene>
<dbReference type="Pfam" id="PF02588">
    <property type="entry name" value="YitT_membrane"/>
    <property type="match status" value="1"/>
</dbReference>
<evidence type="ECO:0000256" key="5">
    <source>
        <dbReference type="ARBA" id="ARBA00023136"/>
    </source>
</evidence>
<dbReference type="InterPro" id="IPR015867">
    <property type="entry name" value="N-reg_PII/ATP_PRibTrfase_C"/>
</dbReference>
<dbReference type="PANTHER" id="PTHR33545:SF9">
    <property type="entry name" value="UPF0750 MEMBRANE PROTEIN YITE"/>
    <property type="match status" value="1"/>
</dbReference>
<dbReference type="AlphaFoldDB" id="A0A7W9SFT7"/>
<evidence type="ECO:0000256" key="2">
    <source>
        <dbReference type="ARBA" id="ARBA00022475"/>
    </source>
</evidence>
<feature type="transmembrane region" description="Helical" evidence="6">
    <location>
        <begin position="78"/>
        <end position="96"/>
    </location>
</feature>
<evidence type="ECO:0000256" key="1">
    <source>
        <dbReference type="ARBA" id="ARBA00004651"/>
    </source>
</evidence>
<evidence type="ECO:0000256" key="4">
    <source>
        <dbReference type="ARBA" id="ARBA00022989"/>
    </source>
</evidence>
<dbReference type="RefSeq" id="WP_183683971.1">
    <property type="nucleotide sequence ID" value="NZ_CAUQUA010000025.1"/>
</dbReference>
<proteinExistence type="predicted"/>
<protein>
    <submittedName>
        <fullName evidence="8">Uncharacterized membrane-anchored protein YitT (DUF2179 family)</fullName>
    </submittedName>
</protein>
<dbReference type="PIRSF" id="PIRSF006483">
    <property type="entry name" value="Membrane_protein_YitT"/>
    <property type="match status" value="1"/>
</dbReference>